<dbReference type="Proteomes" id="UP000010716">
    <property type="component" value="Unassembled WGS sequence"/>
</dbReference>
<name>F5L830_CALTT</name>
<evidence type="ECO:0000256" key="1">
    <source>
        <dbReference type="HAMAP-Rule" id="MF_00095"/>
    </source>
</evidence>
<dbReference type="InterPro" id="IPR041465">
    <property type="entry name" value="SfsA_N"/>
</dbReference>
<dbReference type="KEGG" id="cthu:HUR95_11930"/>
<dbReference type="EMBL" id="CP082237">
    <property type="protein sequence ID" value="QZT33034.1"/>
    <property type="molecule type" value="Genomic_DNA"/>
</dbReference>
<dbReference type="InterPro" id="IPR040452">
    <property type="entry name" value="SfsA_C"/>
</dbReference>
<evidence type="ECO:0000313" key="6">
    <source>
        <dbReference type="Proteomes" id="UP000010716"/>
    </source>
</evidence>
<dbReference type="PANTHER" id="PTHR30545">
    <property type="entry name" value="SUGAR FERMENTATION STIMULATION PROTEIN A"/>
    <property type="match status" value="1"/>
</dbReference>
<sequence length="267" mass="29930">MQNKKENNVSISYHGSLYQARFIERPNRFVVRCELLGQSQKGTSVNDPGLAKNVVEAHLPDPGRLKELLVPGRTLWLKASNKPERKTKWSVVFCETPGGKSLVSLDSTLPNRLITLALKANAIEELRDWSLVQPEFKMGGSRWDFLLTHIRDGRKLALEIKSVTLVRNKIALFPDAVTLRGTKHLRELAHLARKTEWEAAVLFVVQRDDVIRVEAARDIDPCFADELEKARASGVQLLGRKCHITLNEVTLGGKVPVITGSPIKQTM</sequence>
<dbReference type="InterPro" id="IPR005224">
    <property type="entry name" value="SfsA"/>
</dbReference>
<dbReference type="eggNOG" id="COG1489">
    <property type="taxonomic scope" value="Bacteria"/>
</dbReference>
<dbReference type="NCBIfam" id="TIGR00230">
    <property type="entry name" value="sfsA"/>
    <property type="match status" value="1"/>
</dbReference>
<reference evidence="4 6" key="1">
    <citation type="journal article" date="2011" name="J. Bacteriol.">
        <title>Draft genome sequence of the thermoalkaliphilic Caldalkalibacillus thermarum strain TA2.A1.</title>
        <authorList>
            <person name="Kalamorz F."/>
            <person name="Keis S."/>
            <person name="McMillan D.G."/>
            <person name="Olsson K."/>
            <person name="Stanton J.A."/>
            <person name="Stockwell P."/>
            <person name="Black M.A."/>
            <person name="Klingeman D.M."/>
            <person name="Land M.L."/>
            <person name="Han C.S."/>
            <person name="Martin S.L."/>
            <person name="Becher S.A."/>
            <person name="Peddie C.J."/>
            <person name="Morgan H.W."/>
            <person name="Matthies D."/>
            <person name="Preiss L."/>
            <person name="Meier T."/>
            <person name="Brown S.D."/>
            <person name="Cook G.M."/>
        </authorList>
    </citation>
    <scope>NUCLEOTIDE SEQUENCE [LARGE SCALE GENOMIC DNA]</scope>
    <source>
        <strain evidence="4 6">TA2.A1</strain>
    </source>
</reference>
<dbReference type="HAMAP" id="MF_00095">
    <property type="entry name" value="SfsA"/>
    <property type="match status" value="1"/>
</dbReference>
<feature type="domain" description="Sugar fermentation stimulation protein C-terminal" evidence="2">
    <location>
        <begin position="109"/>
        <end position="247"/>
    </location>
</feature>
<dbReference type="RefSeq" id="WP_007505183.1">
    <property type="nucleotide sequence ID" value="NZ_AFCE01000147.1"/>
</dbReference>
<evidence type="ECO:0000313" key="4">
    <source>
        <dbReference type="EMBL" id="EGL82538.1"/>
    </source>
</evidence>
<evidence type="ECO:0000313" key="5">
    <source>
        <dbReference type="EMBL" id="QZT33034.1"/>
    </source>
</evidence>
<gene>
    <name evidence="1 5" type="primary">sfsA</name>
    <name evidence="4" type="ORF">CathTA2_1980</name>
    <name evidence="5" type="ORF">HUR95_11930</name>
</gene>
<proteinExistence type="inferred from homology"/>
<protein>
    <recommendedName>
        <fullName evidence="1">Sugar fermentation stimulation protein homolog</fullName>
    </recommendedName>
</protein>
<dbReference type="GO" id="GO:0003677">
    <property type="term" value="F:DNA binding"/>
    <property type="evidence" value="ECO:0007669"/>
    <property type="project" value="InterPro"/>
</dbReference>
<dbReference type="AlphaFoldDB" id="F5L830"/>
<dbReference type="Pfam" id="PF03749">
    <property type="entry name" value="SfsA"/>
    <property type="match status" value="1"/>
</dbReference>
<dbReference type="CDD" id="cd22359">
    <property type="entry name" value="SfsA-like_bacterial"/>
    <property type="match status" value="1"/>
</dbReference>
<evidence type="ECO:0000259" key="2">
    <source>
        <dbReference type="Pfam" id="PF03749"/>
    </source>
</evidence>
<dbReference type="Pfam" id="PF17746">
    <property type="entry name" value="SfsA_N"/>
    <property type="match status" value="1"/>
</dbReference>
<keyword evidence="7" id="KW-1185">Reference proteome</keyword>
<accession>F5L830</accession>
<evidence type="ECO:0000259" key="3">
    <source>
        <dbReference type="Pfam" id="PF17746"/>
    </source>
</evidence>
<evidence type="ECO:0000313" key="7">
    <source>
        <dbReference type="Proteomes" id="UP000825179"/>
    </source>
</evidence>
<reference evidence="5" key="3">
    <citation type="submission" date="2021-08" db="EMBL/GenBank/DDBJ databases">
        <authorList>
            <person name="de Jong S."/>
            <person name="van den Broek M."/>
            <person name="Merkel A."/>
            <person name="de la Torre Cortes P."/>
            <person name="Kalamorz F."/>
            <person name="Cook G."/>
            <person name="van Loosdrecht M."/>
            <person name="McMillan D."/>
        </authorList>
    </citation>
    <scope>NUCLEOTIDE SEQUENCE</scope>
    <source>
        <strain evidence="5">TA2.A1</strain>
    </source>
</reference>
<dbReference type="EMBL" id="AFCE01000147">
    <property type="protein sequence ID" value="EGL82538.1"/>
    <property type="molecule type" value="Genomic_DNA"/>
</dbReference>
<dbReference type="Proteomes" id="UP000825179">
    <property type="component" value="Chromosome"/>
</dbReference>
<dbReference type="OrthoDB" id="9802365at2"/>
<feature type="domain" description="SfsA N-terminal OB" evidence="3">
    <location>
        <begin position="23"/>
        <end position="98"/>
    </location>
</feature>
<organism evidence="4 6">
    <name type="scientific">Caldalkalibacillus thermarum (strain TA2.A1)</name>
    <dbReference type="NCBI Taxonomy" id="986075"/>
    <lineage>
        <taxon>Bacteria</taxon>
        <taxon>Bacillati</taxon>
        <taxon>Bacillota</taxon>
        <taxon>Bacilli</taxon>
        <taxon>Bacillales</taxon>
        <taxon>Bacillaceae</taxon>
        <taxon>Caldalkalibacillus</taxon>
    </lineage>
</organism>
<reference evidence="5 7" key="2">
    <citation type="journal article" date="2020" name="Extremophiles">
        <title>Genomic analysis of Caldalkalibacillus thermarum TA2.A1 reveals aerobic alkaliphilic metabolism and evolutionary hallmarks linking alkaliphilic bacteria and plant life.</title>
        <authorList>
            <person name="de Jong S.I."/>
            <person name="van den Broek M.A."/>
            <person name="Merkel A.Y."/>
            <person name="de la Torre Cortes P."/>
            <person name="Kalamorz F."/>
            <person name="Cook G.M."/>
            <person name="van Loosdrecht M.C.M."/>
            <person name="McMillan D.G.G."/>
        </authorList>
    </citation>
    <scope>NUCLEOTIDE SEQUENCE [LARGE SCALE GENOMIC DNA]</scope>
    <source>
        <strain evidence="5 7">TA2.A1</strain>
    </source>
</reference>
<dbReference type="PANTHER" id="PTHR30545:SF2">
    <property type="entry name" value="SUGAR FERMENTATION STIMULATION PROTEIN A"/>
    <property type="match status" value="1"/>
</dbReference>
<comment type="similarity">
    <text evidence="1">Belongs to the SfsA family.</text>
</comment>
<dbReference type="Gene3D" id="3.40.1350.60">
    <property type="match status" value="1"/>
</dbReference>
<dbReference type="Gene3D" id="2.40.50.580">
    <property type="match status" value="1"/>
</dbReference>